<evidence type="ECO:0000256" key="4">
    <source>
        <dbReference type="ARBA" id="ARBA00022691"/>
    </source>
</evidence>
<protein>
    <recommendedName>
        <fullName evidence="5">Chemotaxis protein methyltransferase</fullName>
        <ecNumber evidence="5">2.1.1.80</ecNumber>
    </recommendedName>
</protein>
<keyword evidence="4 5" id="KW-0949">S-adenosyl-L-methionine</keyword>
<dbReference type="EC" id="2.1.1.80" evidence="5"/>
<comment type="function">
    <text evidence="5">Methylation of the membrane-bound methyl-accepting chemotaxis proteins (MCP) to form gamma-glutamyl methyl ester residues in MCP.</text>
</comment>
<organism evidence="7 8">
    <name type="scientific">Roseateles rivi</name>
    <dbReference type="NCBI Taxonomy" id="3299028"/>
    <lineage>
        <taxon>Bacteria</taxon>
        <taxon>Pseudomonadati</taxon>
        <taxon>Pseudomonadota</taxon>
        <taxon>Betaproteobacteria</taxon>
        <taxon>Burkholderiales</taxon>
        <taxon>Sphaerotilaceae</taxon>
        <taxon>Roseateles</taxon>
    </lineage>
</organism>
<evidence type="ECO:0000256" key="2">
    <source>
        <dbReference type="ARBA" id="ARBA00022603"/>
    </source>
</evidence>
<name>A0ABW7FUC1_9BURK</name>
<evidence type="ECO:0000256" key="1">
    <source>
        <dbReference type="ARBA" id="ARBA00001541"/>
    </source>
</evidence>
<sequence>MSQLSNQAFVAVTEFFEKVSGIRLADNKRALVEGRLQKLAQECGEDDINVFIQRVVRRDFDERVLVTVIDRLTTNETYFFREPQHYEDLTRRMERMHPQQDLQVWSAASSTGEEAYSVAMLMADRRPTSPWRIHGTDLSTSVVRTAQHGMYPVDRGSRLPAGYLKRFCLRGEGPYEGQLLVKRELRQRVNFRAANLMRDLPSDLPQFDVIFLRNVLIYFDPPAKMDIVRRVLTKLKQDGVLYIGHAESLTSLNLPLKMVENAVYQHA</sequence>
<evidence type="ECO:0000313" key="8">
    <source>
        <dbReference type="Proteomes" id="UP001606099"/>
    </source>
</evidence>
<dbReference type="InterPro" id="IPR000780">
    <property type="entry name" value="CheR_MeTrfase"/>
</dbReference>
<proteinExistence type="predicted"/>
<evidence type="ECO:0000256" key="5">
    <source>
        <dbReference type="PIRNR" id="PIRNR000410"/>
    </source>
</evidence>
<dbReference type="GO" id="GO:0032259">
    <property type="term" value="P:methylation"/>
    <property type="evidence" value="ECO:0007669"/>
    <property type="project" value="UniProtKB-KW"/>
</dbReference>
<comment type="caution">
    <text evidence="7">The sequence shown here is derived from an EMBL/GenBank/DDBJ whole genome shotgun (WGS) entry which is preliminary data.</text>
</comment>
<comment type="catalytic activity">
    <reaction evidence="1 5">
        <text>L-glutamyl-[protein] + S-adenosyl-L-methionine = [protein]-L-glutamate 5-O-methyl ester + S-adenosyl-L-homocysteine</text>
        <dbReference type="Rhea" id="RHEA:24452"/>
        <dbReference type="Rhea" id="RHEA-COMP:10208"/>
        <dbReference type="Rhea" id="RHEA-COMP:10311"/>
        <dbReference type="ChEBI" id="CHEBI:29973"/>
        <dbReference type="ChEBI" id="CHEBI:57856"/>
        <dbReference type="ChEBI" id="CHEBI:59789"/>
        <dbReference type="ChEBI" id="CHEBI:82795"/>
        <dbReference type="EC" id="2.1.1.80"/>
    </reaction>
</comment>
<dbReference type="InterPro" id="IPR029063">
    <property type="entry name" value="SAM-dependent_MTases_sf"/>
</dbReference>
<dbReference type="PANTHER" id="PTHR24422">
    <property type="entry name" value="CHEMOTAXIS PROTEIN METHYLTRANSFERASE"/>
    <property type="match status" value="1"/>
</dbReference>
<dbReference type="PRINTS" id="PR00996">
    <property type="entry name" value="CHERMTFRASE"/>
</dbReference>
<dbReference type="Gene3D" id="3.40.50.150">
    <property type="entry name" value="Vaccinia Virus protein VP39"/>
    <property type="match status" value="1"/>
</dbReference>
<evidence type="ECO:0000313" key="7">
    <source>
        <dbReference type="EMBL" id="MFG6447865.1"/>
    </source>
</evidence>
<dbReference type="Pfam" id="PF01739">
    <property type="entry name" value="CheR"/>
    <property type="match status" value="1"/>
</dbReference>
<dbReference type="PROSITE" id="PS50123">
    <property type="entry name" value="CHER"/>
    <property type="match status" value="1"/>
</dbReference>
<dbReference type="RefSeq" id="WP_394459616.1">
    <property type="nucleotide sequence ID" value="NZ_JBIGHZ010000002.1"/>
</dbReference>
<dbReference type="SUPFAM" id="SSF47757">
    <property type="entry name" value="Chemotaxis receptor methyltransferase CheR, N-terminal domain"/>
    <property type="match status" value="1"/>
</dbReference>
<dbReference type="Gene3D" id="1.10.155.10">
    <property type="entry name" value="Chemotaxis receptor methyltransferase CheR, N-terminal domain"/>
    <property type="match status" value="1"/>
</dbReference>
<dbReference type="CDD" id="cd02440">
    <property type="entry name" value="AdoMet_MTases"/>
    <property type="match status" value="1"/>
</dbReference>
<feature type="domain" description="CheR-type methyltransferase" evidence="6">
    <location>
        <begin position="1"/>
        <end position="267"/>
    </location>
</feature>
<gene>
    <name evidence="7" type="ORF">ACG0Z6_06340</name>
</gene>
<accession>A0ABW7FUC1</accession>
<evidence type="ECO:0000259" key="6">
    <source>
        <dbReference type="PROSITE" id="PS50123"/>
    </source>
</evidence>
<dbReference type="SUPFAM" id="SSF53335">
    <property type="entry name" value="S-adenosyl-L-methionine-dependent methyltransferases"/>
    <property type="match status" value="1"/>
</dbReference>
<dbReference type="InterPro" id="IPR050903">
    <property type="entry name" value="Bact_Chemotaxis_MeTrfase"/>
</dbReference>
<keyword evidence="2 5" id="KW-0489">Methyltransferase</keyword>
<evidence type="ECO:0000256" key="3">
    <source>
        <dbReference type="ARBA" id="ARBA00022679"/>
    </source>
</evidence>
<dbReference type="SMART" id="SM00138">
    <property type="entry name" value="MeTrc"/>
    <property type="match status" value="1"/>
</dbReference>
<dbReference type="InterPro" id="IPR036804">
    <property type="entry name" value="CheR_N_sf"/>
</dbReference>
<dbReference type="PIRSF" id="PIRSF000410">
    <property type="entry name" value="CheR"/>
    <property type="match status" value="1"/>
</dbReference>
<dbReference type="Proteomes" id="UP001606099">
    <property type="component" value="Unassembled WGS sequence"/>
</dbReference>
<dbReference type="InterPro" id="IPR022642">
    <property type="entry name" value="CheR_C"/>
</dbReference>
<dbReference type="GO" id="GO:0008168">
    <property type="term" value="F:methyltransferase activity"/>
    <property type="evidence" value="ECO:0007669"/>
    <property type="project" value="UniProtKB-KW"/>
</dbReference>
<keyword evidence="3 5" id="KW-0808">Transferase</keyword>
<reference evidence="7 8" key="1">
    <citation type="submission" date="2024-08" db="EMBL/GenBank/DDBJ databases">
        <authorList>
            <person name="Lu H."/>
        </authorList>
    </citation>
    <scope>NUCLEOTIDE SEQUENCE [LARGE SCALE GENOMIC DNA]</scope>
    <source>
        <strain evidence="7 8">BYS180W</strain>
    </source>
</reference>
<dbReference type="PANTHER" id="PTHR24422:SF26">
    <property type="entry name" value="CHEMOTAXIS PROTEIN METHYLTRANSFERASE"/>
    <property type="match status" value="1"/>
</dbReference>
<dbReference type="InterPro" id="IPR026024">
    <property type="entry name" value="Chemotaxis_MeTrfase_CheR"/>
</dbReference>
<dbReference type="EMBL" id="JBIGHZ010000002">
    <property type="protein sequence ID" value="MFG6447865.1"/>
    <property type="molecule type" value="Genomic_DNA"/>
</dbReference>
<keyword evidence="8" id="KW-1185">Reference proteome</keyword>